<dbReference type="AlphaFoldDB" id="A0A7R8WDS0"/>
<dbReference type="EMBL" id="OB661881">
    <property type="protein sequence ID" value="CAD7229127.1"/>
    <property type="molecule type" value="Genomic_DNA"/>
</dbReference>
<accession>A0A7R8WDS0</accession>
<organism evidence="2">
    <name type="scientific">Cyprideis torosa</name>
    <dbReference type="NCBI Taxonomy" id="163714"/>
    <lineage>
        <taxon>Eukaryota</taxon>
        <taxon>Metazoa</taxon>
        <taxon>Ecdysozoa</taxon>
        <taxon>Arthropoda</taxon>
        <taxon>Crustacea</taxon>
        <taxon>Oligostraca</taxon>
        <taxon>Ostracoda</taxon>
        <taxon>Podocopa</taxon>
        <taxon>Podocopida</taxon>
        <taxon>Cytherocopina</taxon>
        <taxon>Cytheroidea</taxon>
        <taxon>Cytherideidae</taxon>
        <taxon>Cyprideis</taxon>
    </lineage>
</organism>
<feature type="region of interest" description="Disordered" evidence="1">
    <location>
        <begin position="1"/>
        <end position="23"/>
    </location>
</feature>
<sequence length="677" mass="77500">MRRRESALDTEGSEESDQDDLPCEECPIVGNDNDMNRFICGVDDPFTEDAMASNVVDLPTGEDLIIDQSLDAEHSRVDTVPIYDGKRLFPSHYLLNNGFGILKRGVARYATNKTSLIFNNIVRSGKSPIVSLLWTEGNLFPNIFYKNHNDSIPGALPYHMYEGGSKGHLPGMGSLMSHNRVRVFDGDLATSHSFHYLHWLFDIHVNEKLNHNSSELVFRRGFEHLAEKGGIGVMPMNTALEYDDFDSSRKIKELASMMKKAPWDVFYTVTGNDTGAPGLAPVVHAMKFACQPGEWFGEQPNISSKDFPWYYPFQIDNEKYRVMYDYNLVLLTRIWQRTLHYLNMFIEESPSEIMGRVYGHFSRIEFQSAGSPGAIALEDAVKNLLEILEKRIAELEAIHNPRHTGDPKLTQWIDALNQRYKIRHHAVQDVIRFLDQPRFHNNVHRDYLKEIMLQIEEGDGVLKDRYLQHTSENLCVSVLSSITPQQRLKFLFHTALTLGSYDCELQLFPHGDMEQAFIRAKLLQNPPTEDDLNIIKKRLIEEQYSYLPISAKRLSLYIKLTDEAVTEYFLGNRSLSFNVPCISEVALRQEAEDEVRQSLWDSESSIRTTLLRTLHQKNCDLPGIPSIEDFEGATMEEPLEWIPQLGRAHGQSQDSVEEQCNALNAGIQSIMRYIPYN</sequence>
<gene>
    <name evidence="2" type="ORF">CTOB1V02_LOCUS7000</name>
</gene>
<evidence type="ECO:0000256" key="1">
    <source>
        <dbReference type="SAM" id="MobiDB-lite"/>
    </source>
</evidence>
<evidence type="ECO:0000313" key="2">
    <source>
        <dbReference type="EMBL" id="CAD7229127.1"/>
    </source>
</evidence>
<proteinExistence type="predicted"/>
<feature type="compositionally biased region" description="Acidic residues" evidence="1">
    <location>
        <begin position="11"/>
        <end position="23"/>
    </location>
</feature>
<protein>
    <submittedName>
        <fullName evidence="2">Uncharacterized protein</fullName>
    </submittedName>
</protein>
<name>A0A7R8WDS0_9CRUS</name>
<reference evidence="2" key="1">
    <citation type="submission" date="2020-11" db="EMBL/GenBank/DDBJ databases">
        <authorList>
            <person name="Tran Van P."/>
        </authorList>
    </citation>
    <scope>NUCLEOTIDE SEQUENCE</scope>
</reference>